<sequence length="144" mass="17087">MLFCRVNLSKTNYSLYKHAHVLEPVPTKQILEIYSKYCKYKNFESVMPIFEEELTHEHVQVMGYFDNNNLVAFSYLYLLNNKNVDSNQFAWNYENPKLHLGIKSIRHECAYYKSLGYDYIYLGEDDTYKYQIDGFETMGPIDAS</sequence>
<organism evidence="1">
    <name type="scientific">marine metagenome</name>
    <dbReference type="NCBI Taxonomy" id="408172"/>
    <lineage>
        <taxon>unclassified sequences</taxon>
        <taxon>metagenomes</taxon>
        <taxon>ecological metagenomes</taxon>
    </lineage>
</organism>
<evidence type="ECO:0000313" key="1">
    <source>
        <dbReference type="EMBL" id="SVA22916.1"/>
    </source>
</evidence>
<dbReference type="InterPro" id="IPR016181">
    <property type="entry name" value="Acyl_CoA_acyltransferase"/>
</dbReference>
<proteinExistence type="predicted"/>
<reference evidence="1" key="1">
    <citation type="submission" date="2018-05" db="EMBL/GenBank/DDBJ databases">
        <authorList>
            <person name="Lanie J.A."/>
            <person name="Ng W.-L."/>
            <person name="Kazmierczak K.M."/>
            <person name="Andrzejewski T.M."/>
            <person name="Davidsen T.M."/>
            <person name="Wayne K.J."/>
            <person name="Tettelin H."/>
            <person name="Glass J.I."/>
            <person name="Rusch D."/>
            <person name="Podicherti R."/>
            <person name="Tsui H.-C.T."/>
            <person name="Winkler M.E."/>
        </authorList>
    </citation>
    <scope>NUCLEOTIDE SEQUENCE</scope>
</reference>
<dbReference type="AlphaFoldDB" id="A0A381U3W3"/>
<accession>A0A381U3W3</accession>
<gene>
    <name evidence="1" type="ORF">METZ01_LOCUS75770</name>
</gene>
<name>A0A381U3W3_9ZZZZ</name>
<protein>
    <recommendedName>
        <fullName evidence="2">BioF2-like acetyltransferase domain-containing protein</fullName>
    </recommendedName>
</protein>
<evidence type="ECO:0008006" key="2">
    <source>
        <dbReference type="Google" id="ProtNLM"/>
    </source>
</evidence>
<dbReference type="EMBL" id="UINC01005686">
    <property type="protein sequence ID" value="SVA22916.1"/>
    <property type="molecule type" value="Genomic_DNA"/>
</dbReference>
<dbReference type="SUPFAM" id="SSF55729">
    <property type="entry name" value="Acyl-CoA N-acyltransferases (Nat)"/>
    <property type="match status" value="1"/>
</dbReference>